<proteinExistence type="predicted"/>
<dbReference type="EMBL" id="HACA01020971">
    <property type="protein sequence ID" value="CDW38332.1"/>
    <property type="molecule type" value="Transcribed_RNA"/>
</dbReference>
<accession>A0A0K2UK69</accession>
<evidence type="ECO:0000313" key="1">
    <source>
        <dbReference type="EMBL" id="CDW38332.1"/>
    </source>
</evidence>
<dbReference type="AlphaFoldDB" id="A0A0K2UK69"/>
<reference evidence="1" key="1">
    <citation type="submission" date="2014-05" db="EMBL/GenBank/DDBJ databases">
        <authorList>
            <person name="Chronopoulou M."/>
        </authorList>
    </citation>
    <scope>NUCLEOTIDE SEQUENCE</scope>
    <source>
        <tissue evidence="1">Whole organism</tissue>
    </source>
</reference>
<name>A0A0K2UK69_LEPSM</name>
<protein>
    <submittedName>
        <fullName evidence="1">Uncharacterized protein</fullName>
    </submittedName>
</protein>
<sequence length="52" mass="6070">MMDNISEGRERVDTQFKEGSVVPVQLGEDYQVESHRIDESPRQRLLCGYYAH</sequence>
<organism evidence="1">
    <name type="scientific">Lepeophtheirus salmonis</name>
    <name type="common">Salmon louse</name>
    <name type="synonym">Caligus salmonis</name>
    <dbReference type="NCBI Taxonomy" id="72036"/>
    <lineage>
        <taxon>Eukaryota</taxon>
        <taxon>Metazoa</taxon>
        <taxon>Ecdysozoa</taxon>
        <taxon>Arthropoda</taxon>
        <taxon>Crustacea</taxon>
        <taxon>Multicrustacea</taxon>
        <taxon>Hexanauplia</taxon>
        <taxon>Copepoda</taxon>
        <taxon>Siphonostomatoida</taxon>
        <taxon>Caligidae</taxon>
        <taxon>Lepeophtheirus</taxon>
    </lineage>
</organism>